<keyword evidence="2" id="KW-1185">Reference proteome</keyword>
<gene>
    <name evidence="1" type="ORF">LOC71_07330</name>
</gene>
<comment type="caution">
    <text evidence="1">The sequence shown here is derived from an EMBL/GenBank/DDBJ whole genome shotgun (WGS) entry which is preliminary data.</text>
</comment>
<name>A0ABS8NGK9_9BACT</name>
<dbReference type="EMBL" id="JAJKFW010000014">
    <property type="protein sequence ID" value="MCC9642082.1"/>
    <property type="molecule type" value="Genomic_DNA"/>
</dbReference>
<dbReference type="RefSeq" id="WP_230272717.1">
    <property type="nucleotide sequence ID" value="NZ_JAJKFW010000014.1"/>
</dbReference>
<sequence>MSKASTGSQQQHVVLAGESQAMISQKACQDFNKSNAQPAKVKKLVSTIQGPSMQTLLAGVVPATCAYRTDVDTSRSA</sequence>
<dbReference type="Proteomes" id="UP001430306">
    <property type="component" value="Unassembled WGS sequence"/>
</dbReference>
<accession>A0ABS8NGK9</accession>
<reference evidence="1" key="1">
    <citation type="submission" date="2021-11" db="EMBL/GenBank/DDBJ databases">
        <title>Genome sequence.</title>
        <authorList>
            <person name="Sun Q."/>
        </authorList>
    </citation>
    <scope>NUCLEOTIDE SEQUENCE</scope>
    <source>
        <strain evidence="1">JC740</strain>
    </source>
</reference>
<evidence type="ECO:0000313" key="2">
    <source>
        <dbReference type="Proteomes" id="UP001430306"/>
    </source>
</evidence>
<evidence type="ECO:0000313" key="1">
    <source>
        <dbReference type="EMBL" id="MCC9642082.1"/>
    </source>
</evidence>
<organism evidence="1 2">
    <name type="scientific">Rhodopirellula halodulae</name>
    <dbReference type="NCBI Taxonomy" id="2894198"/>
    <lineage>
        <taxon>Bacteria</taxon>
        <taxon>Pseudomonadati</taxon>
        <taxon>Planctomycetota</taxon>
        <taxon>Planctomycetia</taxon>
        <taxon>Pirellulales</taxon>
        <taxon>Pirellulaceae</taxon>
        <taxon>Rhodopirellula</taxon>
    </lineage>
</organism>
<proteinExistence type="predicted"/>
<protein>
    <submittedName>
        <fullName evidence="1">Uncharacterized protein</fullName>
    </submittedName>
</protein>